<evidence type="ECO:0000313" key="2">
    <source>
        <dbReference type="Proteomes" id="UP000249547"/>
    </source>
</evidence>
<name>A0A327QE79_9BACT</name>
<dbReference type="Gene3D" id="2.180.10.10">
    <property type="entry name" value="RHS repeat-associated core"/>
    <property type="match status" value="1"/>
</dbReference>
<dbReference type="EMBL" id="QLLL01000007">
    <property type="protein sequence ID" value="RAJ01583.1"/>
    <property type="molecule type" value="Genomic_DNA"/>
</dbReference>
<gene>
    <name evidence="1" type="ORF">LX64_03799</name>
</gene>
<comment type="caution">
    <text evidence="1">The sequence shown here is derived from an EMBL/GenBank/DDBJ whole genome shotgun (WGS) entry which is preliminary data.</text>
</comment>
<organism evidence="1 2">
    <name type="scientific">Chitinophaga skermanii</name>
    <dbReference type="NCBI Taxonomy" id="331697"/>
    <lineage>
        <taxon>Bacteria</taxon>
        <taxon>Pseudomonadati</taxon>
        <taxon>Bacteroidota</taxon>
        <taxon>Chitinophagia</taxon>
        <taxon>Chitinophagales</taxon>
        <taxon>Chitinophagaceae</taxon>
        <taxon>Chitinophaga</taxon>
    </lineage>
</organism>
<evidence type="ECO:0000313" key="1">
    <source>
        <dbReference type="EMBL" id="RAJ01583.1"/>
    </source>
</evidence>
<protein>
    <submittedName>
        <fullName evidence="1">Uncharacterized protein</fullName>
    </submittedName>
</protein>
<proteinExistence type="predicted"/>
<sequence length="286" mass="31744">MGLCAMTVLFTACSKDDNKGGGDGNGNPPAYANAAGSSAAIGVKEPNGFNHYVKSVITPGKDSSRYTYDSLNRIVKWEDRWVSNGILGGQNIYATYAEGKLVKRERQSLNSNTKTLHEQFQYNGAGLVMKIAKYSQDGRLYGIDSISYNAQGLPIANDYYAFDDVKASFYLSSRNVITYDNNGNITKLENFHANYETKKLESDGWYILEFDGKPNALLPTVLHQEDFYLESVAKSNMTKATEYDADGKVTGVYTFEYTYNDKGFPTTVKQSANGQSTTMKIDYNIK</sequence>
<reference evidence="1 2" key="1">
    <citation type="submission" date="2018-06" db="EMBL/GenBank/DDBJ databases">
        <title>Genomic Encyclopedia of Archaeal and Bacterial Type Strains, Phase II (KMG-II): from individual species to whole genera.</title>
        <authorList>
            <person name="Goeker M."/>
        </authorList>
    </citation>
    <scope>NUCLEOTIDE SEQUENCE [LARGE SCALE GENOMIC DNA]</scope>
    <source>
        <strain evidence="1 2">DSM 23857</strain>
    </source>
</reference>
<dbReference type="AlphaFoldDB" id="A0A327QE79"/>
<dbReference type="Proteomes" id="UP000249547">
    <property type="component" value="Unassembled WGS sequence"/>
</dbReference>
<keyword evidence="2" id="KW-1185">Reference proteome</keyword>
<accession>A0A327QE79</accession>